<evidence type="ECO:0000256" key="5">
    <source>
        <dbReference type="SAM" id="Phobius"/>
    </source>
</evidence>
<organism evidence="6 7">
    <name type="scientific">Candidatus Uhrbacteria bacterium RIFCSPLOWO2_01_FULL_47_25</name>
    <dbReference type="NCBI Taxonomy" id="1802402"/>
    <lineage>
        <taxon>Bacteria</taxon>
        <taxon>Candidatus Uhriibacteriota</taxon>
    </lineage>
</organism>
<feature type="transmembrane region" description="Helical" evidence="5">
    <location>
        <begin position="294"/>
        <end position="316"/>
    </location>
</feature>
<evidence type="ECO:0008006" key="8">
    <source>
        <dbReference type="Google" id="ProtNLM"/>
    </source>
</evidence>
<dbReference type="InterPro" id="IPR009078">
    <property type="entry name" value="Ferritin-like_SF"/>
</dbReference>
<protein>
    <recommendedName>
        <fullName evidence="8">Rubrerythrin family protein</fullName>
    </recommendedName>
</protein>
<dbReference type="PANTHER" id="PTHR31851">
    <property type="entry name" value="FE(2+)/MN(2+) TRANSPORTER PCL1"/>
    <property type="match status" value="1"/>
</dbReference>
<dbReference type="GO" id="GO:0005384">
    <property type="term" value="F:manganese ion transmembrane transporter activity"/>
    <property type="evidence" value="ECO:0007669"/>
    <property type="project" value="InterPro"/>
</dbReference>
<evidence type="ECO:0000256" key="1">
    <source>
        <dbReference type="ARBA" id="ARBA00004127"/>
    </source>
</evidence>
<dbReference type="Pfam" id="PF01988">
    <property type="entry name" value="VIT1"/>
    <property type="match status" value="2"/>
</dbReference>
<keyword evidence="4 5" id="KW-0472">Membrane</keyword>
<accession>A0A1F7UW38</accession>
<evidence type="ECO:0000313" key="6">
    <source>
        <dbReference type="EMBL" id="OGL82490.1"/>
    </source>
</evidence>
<sequence>MKPLSTFNRKLAFTLVADELFDLTLYRSLREQTDASWYKLLDELIPIEEKHFAFWQNFFDLRVDRLNIGRRLKLKIMLFWARLLGHGFIHLLLESIEVHGIRKYLKVWDEYRDTELAEAIRGVLDDEFRHEDAIVSGGAERRISGEKIRNIFLGLNDGLVEILGAVSGFFAAFGDTSQVLVAGLTVSVAGAFSMAAGVFVSSGSEKEVESTQRRKAEFLSQGPERADDGVRPLRQAVIVGIAYLVGSFVPIFPVYLGAKNITASLVSAGIMISVISFILAFVSGMDIKRRVVTNLFIGATAVVVTYTIGFAVKSIFGVQV</sequence>
<evidence type="ECO:0000256" key="4">
    <source>
        <dbReference type="ARBA" id="ARBA00023136"/>
    </source>
</evidence>
<dbReference type="InterPro" id="IPR008217">
    <property type="entry name" value="Ccc1_fam"/>
</dbReference>
<dbReference type="EMBL" id="MGEK01000020">
    <property type="protein sequence ID" value="OGL82490.1"/>
    <property type="molecule type" value="Genomic_DNA"/>
</dbReference>
<name>A0A1F7UW38_9BACT</name>
<gene>
    <name evidence="6" type="ORF">A2936_02425</name>
</gene>
<dbReference type="SUPFAM" id="SSF47240">
    <property type="entry name" value="Ferritin-like"/>
    <property type="match status" value="1"/>
</dbReference>
<dbReference type="GO" id="GO:0012505">
    <property type="term" value="C:endomembrane system"/>
    <property type="evidence" value="ECO:0007669"/>
    <property type="project" value="UniProtKB-SubCell"/>
</dbReference>
<keyword evidence="2 5" id="KW-0812">Transmembrane</keyword>
<keyword evidence="3 5" id="KW-1133">Transmembrane helix</keyword>
<dbReference type="AlphaFoldDB" id="A0A1F7UW38"/>
<feature type="transmembrane region" description="Helical" evidence="5">
    <location>
        <begin position="236"/>
        <end position="255"/>
    </location>
</feature>
<comment type="subcellular location">
    <subcellularLocation>
        <location evidence="1">Endomembrane system</location>
        <topology evidence="1">Multi-pass membrane protein</topology>
    </subcellularLocation>
</comment>
<comment type="caution">
    <text evidence="6">The sequence shown here is derived from an EMBL/GenBank/DDBJ whole genome shotgun (WGS) entry which is preliminary data.</text>
</comment>
<feature type="transmembrane region" description="Helical" evidence="5">
    <location>
        <begin position="261"/>
        <end position="282"/>
    </location>
</feature>
<evidence type="ECO:0000256" key="3">
    <source>
        <dbReference type="ARBA" id="ARBA00022989"/>
    </source>
</evidence>
<evidence type="ECO:0000313" key="7">
    <source>
        <dbReference type="Proteomes" id="UP000176846"/>
    </source>
</evidence>
<proteinExistence type="predicted"/>
<dbReference type="GO" id="GO:0030026">
    <property type="term" value="P:intracellular manganese ion homeostasis"/>
    <property type="evidence" value="ECO:0007669"/>
    <property type="project" value="InterPro"/>
</dbReference>
<feature type="transmembrane region" description="Helical" evidence="5">
    <location>
        <begin position="151"/>
        <end position="173"/>
    </location>
</feature>
<dbReference type="Proteomes" id="UP000176846">
    <property type="component" value="Unassembled WGS sequence"/>
</dbReference>
<evidence type="ECO:0000256" key="2">
    <source>
        <dbReference type="ARBA" id="ARBA00022692"/>
    </source>
</evidence>
<reference evidence="6 7" key="1">
    <citation type="journal article" date="2016" name="Nat. Commun.">
        <title>Thousands of microbial genomes shed light on interconnected biogeochemical processes in an aquifer system.</title>
        <authorList>
            <person name="Anantharaman K."/>
            <person name="Brown C.T."/>
            <person name="Hug L.A."/>
            <person name="Sharon I."/>
            <person name="Castelle C.J."/>
            <person name="Probst A.J."/>
            <person name="Thomas B.C."/>
            <person name="Singh A."/>
            <person name="Wilkins M.J."/>
            <person name="Karaoz U."/>
            <person name="Brodie E.L."/>
            <person name="Williams K.H."/>
            <person name="Hubbard S.S."/>
            <person name="Banfield J.F."/>
        </authorList>
    </citation>
    <scope>NUCLEOTIDE SEQUENCE [LARGE SCALE GENOMIC DNA]</scope>
</reference>
<feature type="transmembrane region" description="Helical" evidence="5">
    <location>
        <begin position="179"/>
        <end position="200"/>
    </location>
</feature>